<protein>
    <submittedName>
        <fullName evidence="2">Uncharacterized protein</fullName>
    </submittedName>
</protein>
<sequence length="288" mass="32705">MKTAFASRLTVTLLFSVCYCDILDTPSTGRMSSAQVAWFLSPSQDGLTRQNTTYLTGFLILRDMDTLIFDQDKKNLKICGLLHFSRHGYRDFGSRAQDLNVVEVNRRGDRVVKQWFYGVMVSTSDSDSDNLSSKIPEVKLRRMQTTGTMAAKWLNSVDIDFGVQFPKLSMRTVHGFVRSLKVDAQDLLGIVAVLDTRNQVARITFMSEAYTSSFLSQHSGIVRTELEGKEVSVVIKDSNIQEKFVRIAGIPQNLDLGVVQTRLKEFGNVIEARWERCGWQRMKFYILS</sequence>
<organism evidence="2 3">
    <name type="scientific">Daphnia magna</name>
    <dbReference type="NCBI Taxonomy" id="35525"/>
    <lineage>
        <taxon>Eukaryota</taxon>
        <taxon>Metazoa</taxon>
        <taxon>Ecdysozoa</taxon>
        <taxon>Arthropoda</taxon>
        <taxon>Crustacea</taxon>
        <taxon>Branchiopoda</taxon>
        <taxon>Diplostraca</taxon>
        <taxon>Cladocera</taxon>
        <taxon>Anomopoda</taxon>
        <taxon>Daphniidae</taxon>
        <taxon>Daphnia</taxon>
    </lineage>
</organism>
<keyword evidence="3" id="KW-1185">Reference proteome</keyword>
<name>A0ABR0B0W1_9CRUS</name>
<evidence type="ECO:0000313" key="3">
    <source>
        <dbReference type="Proteomes" id="UP001234178"/>
    </source>
</evidence>
<gene>
    <name evidence="2" type="ORF">OUZ56_024488</name>
</gene>
<dbReference type="Proteomes" id="UP001234178">
    <property type="component" value="Unassembled WGS sequence"/>
</dbReference>
<comment type="caution">
    <text evidence="2">The sequence shown here is derived from an EMBL/GenBank/DDBJ whole genome shotgun (WGS) entry which is preliminary data.</text>
</comment>
<reference evidence="2 3" key="1">
    <citation type="journal article" date="2023" name="Nucleic Acids Res.">
        <title>The hologenome of Daphnia magna reveals possible DNA methylation and microbiome-mediated evolution of the host genome.</title>
        <authorList>
            <person name="Chaturvedi A."/>
            <person name="Li X."/>
            <person name="Dhandapani V."/>
            <person name="Marshall H."/>
            <person name="Kissane S."/>
            <person name="Cuenca-Cambronero M."/>
            <person name="Asole G."/>
            <person name="Calvet F."/>
            <person name="Ruiz-Romero M."/>
            <person name="Marangio P."/>
            <person name="Guigo R."/>
            <person name="Rago D."/>
            <person name="Mirbahai L."/>
            <person name="Eastwood N."/>
            <person name="Colbourne J.K."/>
            <person name="Zhou J."/>
            <person name="Mallon E."/>
            <person name="Orsini L."/>
        </authorList>
    </citation>
    <scope>NUCLEOTIDE SEQUENCE [LARGE SCALE GENOMIC DNA]</scope>
    <source>
        <strain evidence="2">LRV0_1</strain>
    </source>
</reference>
<keyword evidence="1" id="KW-0732">Signal</keyword>
<feature type="chain" id="PRO_5045872570" evidence="1">
    <location>
        <begin position="21"/>
        <end position="288"/>
    </location>
</feature>
<feature type="signal peptide" evidence="1">
    <location>
        <begin position="1"/>
        <end position="20"/>
    </location>
</feature>
<proteinExistence type="predicted"/>
<accession>A0ABR0B0W1</accession>
<dbReference type="EMBL" id="JAOYFB010000039">
    <property type="protein sequence ID" value="KAK4031013.1"/>
    <property type="molecule type" value="Genomic_DNA"/>
</dbReference>
<evidence type="ECO:0000256" key="1">
    <source>
        <dbReference type="SAM" id="SignalP"/>
    </source>
</evidence>
<evidence type="ECO:0000313" key="2">
    <source>
        <dbReference type="EMBL" id="KAK4031013.1"/>
    </source>
</evidence>